<dbReference type="InterPro" id="IPR002328">
    <property type="entry name" value="ADH_Zn_CS"/>
</dbReference>
<dbReference type="PANTHER" id="PTHR43401">
    <property type="entry name" value="L-THREONINE 3-DEHYDROGENASE"/>
    <property type="match status" value="1"/>
</dbReference>
<dbReference type="PROSITE" id="PS00059">
    <property type="entry name" value="ADH_ZINC"/>
    <property type="match status" value="1"/>
</dbReference>
<gene>
    <name evidence="7" type="ORF">BQ8794_50105</name>
</gene>
<dbReference type="EMBL" id="FTPD01000045">
    <property type="protein sequence ID" value="SIT58003.1"/>
    <property type="molecule type" value="Genomic_DNA"/>
</dbReference>
<keyword evidence="3" id="KW-0560">Oxidoreductase</keyword>
<dbReference type="InterPro" id="IPR036291">
    <property type="entry name" value="NAD(P)-bd_dom_sf"/>
</dbReference>
<dbReference type="Gene3D" id="3.90.180.10">
    <property type="entry name" value="Medium-chain alcohol dehydrogenases, catalytic domain"/>
    <property type="match status" value="1"/>
</dbReference>
<dbReference type="PANTHER" id="PTHR43401:SF2">
    <property type="entry name" value="L-THREONINE 3-DEHYDROGENASE"/>
    <property type="match status" value="1"/>
</dbReference>
<dbReference type="GO" id="GO:0016491">
    <property type="term" value="F:oxidoreductase activity"/>
    <property type="evidence" value="ECO:0007669"/>
    <property type="project" value="UniProtKB-KW"/>
</dbReference>
<keyword evidence="8" id="KW-1185">Reference proteome</keyword>
<evidence type="ECO:0000259" key="5">
    <source>
        <dbReference type="Pfam" id="PF00107"/>
    </source>
</evidence>
<dbReference type="STRING" id="1631249.BQ8794_50105"/>
<dbReference type="Gene3D" id="3.40.50.720">
    <property type="entry name" value="NAD(P)-binding Rossmann-like Domain"/>
    <property type="match status" value="1"/>
</dbReference>
<reference evidence="8" key="1">
    <citation type="submission" date="2017-01" db="EMBL/GenBank/DDBJ databases">
        <authorList>
            <person name="Brunel B."/>
        </authorList>
    </citation>
    <scope>NUCLEOTIDE SEQUENCE [LARGE SCALE GENOMIC DNA]</scope>
</reference>
<dbReference type="InterPro" id="IPR013149">
    <property type="entry name" value="ADH-like_C"/>
</dbReference>
<evidence type="ECO:0000313" key="7">
    <source>
        <dbReference type="EMBL" id="SIT58003.1"/>
    </source>
</evidence>
<feature type="domain" description="Alcohol dehydrogenase-like N-terminal" evidence="6">
    <location>
        <begin position="26"/>
        <end position="132"/>
    </location>
</feature>
<dbReference type="InterPro" id="IPR011032">
    <property type="entry name" value="GroES-like_sf"/>
</dbReference>
<dbReference type="Pfam" id="PF00107">
    <property type="entry name" value="ADH_zinc_N"/>
    <property type="match status" value="1"/>
</dbReference>
<organism evidence="7 8">
    <name type="scientific">Mesorhizobium prunaredense</name>
    <dbReference type="NCBI Taxonomy" id="1631249"/>
    <lineage>
        <taxon>Bacteria</taxon>
        <taxon>Pseudomonadati</taxon>
        <taxon>Pseudomonadota</taxon>
        <taxon>Alphaproteobacteria</taxon>
        <taxon>Hyphomicrobiales</taxon>
        <taxon>Phyllobacteriaceae</taxon>
        <taxon>Mesorhizobium</taxon>
    </lineage>
</organism>
<evidence type="ECO:0000256" key="1">
    <source>
        <dbReference type="ARBA" id="ARBA00022723"/>
    </source>
</evidence>
<evidence type="ECO:0000256" key="3">
    <source>
        <dbReference type="ARBA" id="ARBA00023002"/>
    </source>
</evidence>
<accession>A0A1R3VDM1</accession>
<keyword evidence="2 4" id="KW-0862">Zinc</keyword>
<protein>
    <submittedName>
        <fullName evidence="7">Alcohol dehydrogenase GroES domain protein</fullName>
    </submittedName>
</protein>
<dbReference type="SUPFAM" id="SSF51735">
    <property type="entry name" value="NAD(P)-binding Rossmann-fold domains"/>
    <property type="match status" value="1"/>
</dbReference>
<sequence length="335" mass="34442">MMKAARLHAAGDLRVEDVPSPGEPAPGWVRLKVTAAGICGSDLHNFRTGQWISRAPSVAGHEFAGEVIAVGAGVSQFALGDRVVADSRFWCGECPACRAGRHNVCARLGFVGEVCDGGFAEETQLPARLLVRHDPTLDPATAAMAEPLAVALHAVRRLAAPAGAPVLIAGCGPIGGLAALLLSRPGERQVLVADRNGARAELVAKVSGATVVDLDALPCDPNLRHAIDATGSVAVMARLLDVLAGGGTLALVGISHGRLDLDPNLLVEREIALVGCHAFADELAPAVAMLGDLAASLSRFVSDEIAIGEIPAAYQRLIAGASGGLKTIVRMESGR</sequence>
<name>A0A1R3VDM1_9HYPH</name>
<dbReference type="SUPFAM" id="SSF50129">
    <property type="entry name" value="GroES-like"/>
    <property type="match status" value="1"/>
</dbReference>
<comment type="cofactor">
    <cofactor evidence="4">
        <name>Zn(2+)</name>
        <dbReference type="ChEBI" id="CHEBI:29105"/>
    </cofactor>
</comment>
<evidence type="ECO:0000256" key="2">
    <source>
        <dbReference type="ARBA" id="ARBA00022833"/>
    </source>
</evidence>
<dbReference type="AlphaFoldDB" id="A0A1R3VDM1"/>
<dbReference type="InterPro" id="IPR050129">
    <property type="entry name" value="Zn_alcohol_dh"/>
</dbReference>
<evidence type="ECO:0000256" key="4">
    <source>
        <dbReference type="RuleBase" id="RU361277"/>
    </source>
</evidence>
<dbReference type="InterPro" id="IPR013154">
    <property type="entry name" value="ADH-like_N"/>
</dbReference>
<evidence type="ECO:0000259" key="6">
    <source>
        <dbReference type="Pfam" id="PF08240"/>
    </source>
</evidence>
<keyword evidence="1 4" id="KW-0479">Metal-binding</keyword>
<comment type="similarity">
    <text evidence="4">Belongs to the zinc-containing alcohol dehydrogenase family.</text>
</comment>
<proteinExistence type="inferred from homology"/>
<feature type="domain" description="Alcohol dehydrogenase-like C-terminal" evidence="5">
    <location>
        <begin position="173"/>
        <end position="288"/>
    </location>
</feature>
<evidence type="ECO:0000313" key="8">
    <source>
        <dbReference type="Proteomes" id="UP000188388"/>
    </source>
</evidence>
<dbReference type="GO" id="GO:0008270">
    <property type="term" value="F:zinc ion binding"/>
    <property type="evidence" value="ECO:0007669"/>
    <property type="project" value="InterPro"/>
</dbReference>
<dbReference type="Pfam" id="PF08240">
    <property type="entry name" value="ADH_N"/>
    <property type="match status" value="1"/>
</dbReference>
<dbReference type="Proteomes" id="UP000188388">
    <property type="component" value="Unassembled WGS sequence"/>
</dbReference>